<accession>I4CDA3</accession>
<feature type="transmembrane region" description="Helical" evidence="7">
    <location>
        <begin position="99"/>
        <end position="128"/>
    </location>
</feature>
<keyword evidence="6 7" id="KW-0472">Membrane</keyword>
<evidence type="ECO:0000256" key="3">
    <source>
        <dbReference type="ARBA" id="ARBA00022519"/>
    </source>
</evidence>
<dbReference type="GO" id="GO:0022857">
    <property type="term" value="F:transmembrane transporter activity"/>
    <property type="evidence" value="ECO:0007669"/>
    <property type="project" value="TreeGrafter"/>
</dbReference>
<dbReference type="PANTHER" id="PTHR33362:SF7">
    <property type="entry name" value="SLL1103 PROTEIN"/>
    <property type="match status" value="1"/>
</dbReference>
<feature type="transmembrane region" description="Helical" evidence="7">
    <location>
        <begin position="409"/>
        <end position="432"/>
    </location>
</feature>
<keyword evidence="10" id="KW-1185">Reference proteome</keyword>
<dbReference type="OrthoDB" id="9785600at2"/>
<evidence type="ECO:0000256" key="7">
    <source>
        <dbReference type="SAM" id="Phobius"/>
    </source>
</evidence>
<evidence type="ECO:0000313" key="9">
    <source>
        <dbReference type="EMBL" id="AFM27544.1"/>
    </source>
</evidence>
<dbReference type="STRING" id="706587.Desti_4930"/>
<feature type="transmembrane region" description="Helical" evidence="7">
    <location>
        <begin position="251"/>
        <end position="271"/>
    </location>
</feature>
<organism evidence="9 10">
    <name type="scientific">Desulfomonile tiedjei (strain ATCC 49306 / DSM 6799 / DCB-1)</name>
    <dbReference type="NCBI Taxonomy" id="706587"/>
    <lineage>
        <taxon>Bacteria</taxon>
        <taxon>Pseudomonadati</taxon>
        <taxon>Thermodesulfobacteriota</taxon>
        <taxon>Desulfomonilia</taxon>
        <taxon>Desulfomonilales</taxon>
        <taxon>Desulfomonilaceae</taxon>
        <taxon>Desulfomonile</taxon>
    </lineage>
</organism>
<dbReference type="HOGENOM" id="CLU_019824_4_0_7"/>
<evidence type="ECO:0000256" key="2">
    <source>
        <dbReference type="ARBA" id="ARBA00022475"/>
    </source>
</evidence>
<keyword evidence="2" id="KW-1003">Cell membrane</keyword>
<dbReference type="Proteomes" id="UP000006055">
    <property type="component" value="Chromosome"/>
</dbReference>
<feature type="transmembrane region" description="Helical" evidence="7">
    <location>
        <begin position="365"/>
        <end position="389"/>
    </location>
</feature>
<keyword evidence="4 7" id="KW-0812">Transmembrane</keyword>
<keyword evidence="5 7" id="KW-1133">Transmembrane helix</keyword>
<feature type="transmembrane region" description="Helical" evidence="7">
    <location>
        <begin position="140"/>
        <end position="164"/>
    </location>
</feature>
<dbReference type="PIRSF" id="PIRSF006066">
    <property type="entry name" value="HI0050"/>
    <property type="match status" value="1"/>
</dbReference>
<evidence type="ECO:0000313" key="10">
    <source>
        <dbReference type="Proteomes" id="UP000006055"/>
    </source>
</evidence>
<feature type="transmembrane region" description="Helical" evidence="7">
    <location>
        <begin position="326"/>
        <end position="353"/>
    </location>
</feature>
<evidence type="ECO:0000256" key="6">
    <source>
        <dbReference type="ARBA" id="ARBA00023136"/>
    </source>
</evidence>
<name>I4CDA3_DESTA</name>
<dbReference type="GO" id="GO:0005886">
    <property type="term" value="C:plasma membrane"/>
    <property type="evidence" value="ECO:0007669"/>
    <property type="project" value="UniProtKB-SubCell"/>
</dbReference>
<dbReference type="RefSeq" id="WP_014812650.1">
    <property type="nucleotide sequence ID" value="NC_018025.1"/>
</dbReference>
<proteinExistence type="predicted"/>
<dbReference type="eggNOG" id="COG4664">
    <property type="taxonomic scope" value="Bacteria"/>
</dbReference>
<protein>
    <submittedName>
        <fullName evidence="9">TRAP transporter, DctM subunit</fullName>
    </submittedName>
</protein>
<dbReference type="AlphaFoldDB" id="I4CDA3"/>
<feature type="transmembrane region" description="Helical" evidence="7">
    <location>
        <begin position="176"/>
        <end position="198"/>
    </location>
</feature>
<comment type="subcellular location">
    <subcellularLocation>
        <location evidence="1">Cell inner membrane</location>
        <topology evidence="1">Multi-pass membrane protein</topology>
    </subcellularLocation>
</comment>
<dbReference type="KEGG" id="dti:Desti_4930"/>
<dbReference type="InterPro" id="IPR004681">
    <property type="entry name" value="TRAP_DctM"/>
</dbReference>
<dbReference type="PANTHER" id="PTHR33362">
    <property type="entry name" value="SIALIC ACID TRAP TRANSPORTER PERMEASE PROTEIN SIAT-RELATED"/>
    <property type="match status" value="1"/>
</dbReference>
<dbReference type="EMBL" id="CP003360">
    <property type="protein sequence ID" value="AFM27544.1"/>
    <property type="molecule type" value="Genomic_DNA"/>
</dbReference>
<evidence type="ECO:0000256" key="5">
    <source>
        <dbReference type="ARBA" id="ARBA00022989"/>
    </source>
</evidence>
<evidence type="ECO:0000256" key="1">
    <source>
        <dbReference type="ARBA" id="ARBA00004429"/>
    </source>
</evidence>
<dbReference type="InterPro" id="IPR010656">
    <property type="entry name" value="DctM"/>
</dbReference>
<dbReference type="Pfam" id="PF06808">
    <property type="entry name" value="DctM"/>
    <property type="match status" value="1"/>
</dbReference>
<evidence type="ECO:0000259" key="8">
    <source>
        <dbReference type="Pfam" id="PF06808"/>
    </source>
</evidence>
<gene>
    <name evidence="9" type="ordered locus">Desti_4930</name>
</gene>
<sequence>MGAETYALIMLGTIVFAIVIGVHVAIALSAIPLIFGLIFMGERVLPMYPVQAFGMMSNYPFVAAPLFIYMGALMEHAGVAEKLYDAFYQLLGPVRGGLALATIGMAIIFGACTGIVGAGVILIGLLALPSMLSRGYNKTLATGCVMVGGGLGVMIPPSIMLILYGCAAGVSISQLYIASAIPGVLLGLMYMAYVYGWAVVDPSIGKPIQEDERIRGKELLNLVTKSLVPPVVLILAVMGSIFFGLVGPSEAGAMGVLGSLGLIVLAGRMNLEVLTKATTSTLKITTAVLMICLGGQLFTGVFISMGGDAALRKIILGFQFGQMGTIIIMLLIVWLLGFVMDWIALIFILVPIFSPLIATLGIDPLYFAILFCSTLEISNMTPPFAYSAFYLKTIAPEDVTMGVLYRGCIPFFFVNTAMVILLLAFPSLILWLPSLMR</sequence>
<feature type="transmembrane region" description="Helical" evidence="7">
    <location>
        <begin position="6"/>
        <end position="39"/>
    </location>
</feature>
<dbReference type="NCBIfam" id="TIGR00786">
    <property type="entry name" value="dctM"/>
    <property type="match status" value="1"/>
</dbReference>
<evidence type="ECO:0000256" key="4">
    <source>
        <dbReference type="ARBA" id="ARBA00022692"/>
    </source>
</evidence>
<feature type="transmembrane region" description="Helical" evidence="7">
    <location>
        <begin position="59"/>
        <end position="79"/>
    </location>
</feature>
<feature type="transmembrane region" description="Helical" evidence="7">
    <location>
        <begin position="219"/>
        <end position="245"/>
    </location>
</feature>
<feature type="transmembrane region" description="Helical" evidence="7">
    <location>
        <begin position="283"/>
        <end position="306"/>
    </location>
</feature>
<reference evidence="9" key="1">
    <citation type="submission" date="2012-06" db="EMBL/GenBank/DDBJ databases">
        <title>Complete sequence of chromosome of Desulfomonile tiedjei DSM 6799.</title>
        <authorList>
            <consortium name="US DOE Joint Genome Institute (JGI-PGF)"/>
            <person name="Lucas S."/>
            <person name="Copeland A."/>
            <person name="Lapidus A."/>
            <person name="Glavina del Rio T."/>
            <person name="Dalin E."/>
            <person name="Tice H."/>
            <person name="Bruce D."/>
            <person name="Goodwin L."/>
            <person name="Pitluck S."/>
            <person name="Peters L."/>
            <person name="Ovchinnikova G."/>
            <person name="Zeytun A."/>
            <person name="Lu M."/>
            <person name="Kyrpides N."/>
            <person name="Mavromatis K."/>
            <person name="Ivanova N."/>
            <person name="Brettin T."/>
            <person name="Detter J.C."/>
            <person name="Han C."/>
            <person name="Larimer F."/>
            <person name="Land M."/>
            <person name="Hauser L."/>
            <person name="Markowitz V."/>
            <person name="Cheng J.-F."/>
            <person name="Hugenholtz P."/>
            <person name="Woyke T."/>
            <person name="Wu D."/>
            <person name="Spring S."/>
            <person name="Schroeder M."/>
            <person name="Brambilla E."/>
            <person name="Klenk H.-P."/>
            <person name="Eisen J.A."/>
        </authorList>
    </citation>
    <scope>NUCLEOTIDE SEQUENCE</scope>
    <source>
        <strain evidence="9">DSM 6799</strain>
    </source>
</reference>
<keyword evidence="3" id="KW-0997">Cell inner membrane</keyword>
<dbReference type="PATRIC" id="fig|706587.4.peg.5582"/>
<feature type="domain" description="TRAP C4-dicarboxylate transport system permease DctM subunit" evidence="8">
    <location>
        <begin position="12"/>
        <end position="427"/>
    </location>
</feature>